<evidence type="ECO:0000256" key="6">
    <source>
        <dbReference type="ARBA" id="ARBA00022679"/>
    </source>
</evidence>
<keyword evidence="7 14" id="KW-0812">Transmembrane</keyword>
<dbReference type="InterPro" id="IPR000014">
    <property type="entry name" value="PAS"/>
</dbReference>
<evidence type="ECO:0000256" key="4">
    <source>
        <dbReference type="ARBA" id="ARBA00022475"/>
    </source>
</evidence>
<dbReference type="InterPro" id="IPR029151">
    <property type="entry name" value="Sensor-like_sf"/>
</dbReference>
<dbReference type="AlphaFoldDB" id="A0A0A7FW16"/>
<evidence type="ECO:0000259" key="15">
    <source>
        <dbReference type="PROSITE" id="PS50109"/>
    </source>
</evidence>
<feature type="domain" description="Histidine kinase" evidence="15">
    <location>
        <begin position="321"/>
        <end position="512"/>
    </location>
</feature>
<gene>
    <name evidence="16" type="ORF">U729_187</name>
</gene>
<name>A0A0A7FW16_9CLOT</name>
<proteinExistence type="predicted"/>
<evidence type="ECO:0000256" key="8">
    <source>
        <dbReference type="ARBA" id="ARBA00022741"/>
    </source>
</evidence>
<dbReference type="RefSeq" id="WP_052139327.1">
    <property type="nucleotide sequence ID" value="NZ_CP006905.1"/>
</dbReference>
<protein>
    <recommendedName>
        <fullName evidence="3">histidine kinase</fullName>
        <ecNumber evidence="3">2.7.13.3</ecNumber>
    </recommendedName>
</protein>
<evidence type="ECO:0000256" key="13">
    <source>
        <dbReference type="ARBA" id="ARBA00023136"/>
    </source>
</evidence>
<dbReference type="InterPro" id="IPR039506">
    <property type="entry name" value="SPOB_a"/>
</dbReference>
<evidence type="ECO:0000256" key="5">
    <source>
        <dbReference type="ARBA" id="ARBA00022553"/>
    </source>
</evidence>
<dbReference type="InterPro" id="IPR004358">
    <property type="entry name" value="Sig_transdc_His_kin-like_C"/>
</dbReference>
<keyword evidence="12" id="KW-0902">Two-component regulatory system</keyword>
<dbReference type="InterPro" id="IPR003594">
    <property type="entry name" value="HATPase_dom"/>
</dbReference>
<keyword evidence="13 14" id="KW-0472">Membrane</keyword>
<dbReference type="Gene3D" id="3.30.450.20">
    <property type="entry name" value="PAS domain"/>
    <property type="match status" value="2"/>
</dbReference>
<sequence>MSFKRRIRKRSILIAAIPLILSWAFFLKIRVDDINDRIKQDLKQTSFVVSSTPTVQEKLKERKNDFTIQNYVKKYMETFENVDIIVVGDMTEEKYSHLDESQIGKKYVNSDAKRVVETGESYYSTMKGSMGVTLRYFEPVYYKGKQVGFVMVGKYLKDVEAVTNRIIYIGLFSLVVVMIITIFLSESFARKIKKEMLGMEPDEIARLYNEKKVILNTISEGIIAIDKNKKILEINDNCLKIFENLNIDELIEKLSDYIDKKEPIDMKEFNISGEKTFITLDFIKDEDRELGALITLVKSEDINRVAREITGIDELLKNIRANVHEFKNKLHVILGLINIEEYEEAKKYIAECQEEVLKSSTRVANINDNFISAMLISKRLIANENNISFRINEKSYMKETHGNISSVDLITILGNLIENAFDACLEKEGQGQVDVFIDEDEENVIIEVSDNGKKIDEEIKDDIFKNGVSSKGKGRGIGLSTIKGRVDLYGGNIEIKEFRKQKKFRITIKRRE</sequence>
<evidence type="ECO:0000256" key="14">
    <source>
        <dbReference type="SAM" id="Phobius"/>
    </source>
</evidence>
<dbReference type="PANTHER" id="PTHR43065">
    <property type="entry name" value="SENSOR HISTIDINE KINASE"/>
    <property type="match status" value="1"/>
</dbReference>
<dbReference type="Gene3D" id="1.10.287.130">
    <property type="match status" value="1"/>
</dbReference>
<dbReference type="GO" id="GO:0004673">
    <property type="term" value="F:protein histidine kinase activity"/>
    <property type="evidence" value="ECO:0007669"/>
    <property type="project" value="UniProtKB-EC"/>
</dbReference>
<keyword evidence="17" id="KW-1185">Reference proteome</keyword>
<evidence type="ECO:0000313" key="16">
    <source>
        <dbReference type="EMBL" id="AIY83145.1"/>
    </source>
</evidence>
<keyword evidence="11 14" id="KW-1133">Transmembrane helix</keyword>
<evidence type="ECO:0000256" key="3">
    <source>
        <dbReference type="ARBA" id="ARBA00012438"/>
    </source>
</evidence>
<dbReference type="SUPFAM" id="SSF103190">
    <property type="entry name" value="Sensory domain-like"/>
    <property type="match status" value="1"/>
</dbReference>
<dbReference type="KEGG" id="cbv:U729_187"/>
<evidence type="ECO:0000256" key="2">
    <source>
        <dbReference type="ARBA" id="ARBA00004651"/>
    </source>
</evidence>
<dbReference type="PRINTS" id="PR00344">
    <property type="entry name" value="BCTRLSENSOR"/>
</dbReference>
<keyword evidence="10" id="KW-0067">ATP-binding</keyword>
<dbReference type="InterPro" id="IPR036890">
    <property type="entry name" value="HATPase_C_sf"/>
</dbReference>
<keyword evidence="9" id="KW-0418">Kinase</keyword>
<evidence type="ECO:0000313" key="17">
    <source>
        <dbReference type="Proteomes" id="UP000030635"/>
    </source>
</evidence>
<dbReference type="STRING" id="1561.NPD11_2788"/>
<keyword evidence="5" id="KW-0597">Phosphoprotein</keyword>
<evidence type="ECO:0000256" key="10">
    <source>
        <dbReference type="ARBA" id="ARBA00022840"/>
    </source>
</evidence>
<dbReference type="PANTHER" id="PTHR43065:SF10">
    <property type="entry name" value="PEROXIDE STRESS-ACTIVATED HISTIDINE KINASE MAK3"/>
    <property type="match status" value="1"/>
</dbReference>
<evidence type="ECO:0000256" key="7">
    <source>
        <dbReference type="ARBA" id="ARBA00022692"/>
    </source>
</evidence>
<keyword evidence="4" id="KW-1003">Cell membrane</keyword>
<evidence type="ECO:0000256" key="12">
    <source>
        <dbReference type="ARBA" id="ARBA00023012"/>
    </source>
</evidence>
<organism evidence="16 17">
    <name type="scientific">Clostridium baratii str. Sullivan</name>
    <dbReference type="NCBI Taxonomy" id="1415775"/>
    <lineage>
        <taxon>Bacteria</taxon>
        <taxon>Bacillati</taxon>
        <taxon>Bacillota</taxon>
        <taxon>Clostridia</taxon>
        <taxon>Eubacteriales</taxon>
        <taxon>Clostridiaceae</taxon>
        <taxon>Clostridium</taxon>
    </lineage>
</organism>
<dbReference type="GO" id="GO:0000160">
    <property type="term" value="P:phosphorelay signal transduction system"/>
    <property type="evidence" value="ECO:0007669"/>
    <property type="project" value="UniProtKB-KW"/>
</dbReference>
<dbReference type="Pfam" id="PF14689">
    <property type="entry name" value="SPOB_a"/>
    <property type="match status" value="1"/>
</dbReference>
<evidence type="ECO:0000256" key="1">
    <source>
        <dbReference type="ARBA" id="ARBA00000085"/>
    </source>
</evidence>
<dbReference type="SUPFAM" id="SSF55874">
    <property type="entry name" value="ATPase domain of HSP90 chaperone/DNA topoisomerase II/histidine kinase"/>
    <property type="match status" value="1"/>
</dbReference>
<reference evidence="16 17" key="1">
    <citation type="journal article" date="2015" name="Infect. Genet. Evol.">
        <title>Genomic sequences of six botulinum neurotoxin-producing strains representing three clostridial species illustrate the mobility and diversity of botulinum neurotoxin genes.</title>
        <authorList>
            <person name="Smith T.J."/>
            <person name="Hill K.K."/>
            <person name="Xie G."/>
            <person name="Foley B.T."/>
            <person name="Williamson C.H."/>
            <person name="Foster J.T."/>
            <person name="Johnson S.L."/>
            <person name="Chertkov O."/>
            <person name="Teshima H."/>
            <person name="Gibbons H.S."/>
            <person name="Johnsky L.A."/>
            <person name="Karavis M.A."/>
            <person name="Smith L.A."/>
        </authorList>
    </citation>
    <scope>NUCLEOTIDE SEQUENCE [LARGE SCALE GENOMIC DNA]</scope>
    <source>
        <strain evidence="16">Sullivan</strain>
    </source>
</reference>
<dbReference type="Gene3D" id="3.30.565.10">
    <property type="entry name" value="Histidine kinase-like ATPase, C-terminal domain"/>
    <property type="match status" value="1"/>
</dbReference>
<comment type="subcellular location">
    <subcellularLocation>
        <location evidence="2">Cell membrane</location>
        <topology evidence="2">Multi-pass membrane protein</topology>
    </subcellularLocation>
</comment>
<evidence type="ECO:0000256" key="9">
    <source>
        <dbReference type="ARBA" id="ARBA00022777"/>
    </source>
</evidence>
<dbReference type="OrthoDB" id="9792686at2"/>
<evidence type="ECO:0000256" key="11">
    <source>
        <dbReference type="ARBA" id="ARBA00022989"/>
    </source>
</evidence>
<dbReference type="HOGENOM" id="CLU_020211_11_2_9"/>
<dbReference type="SMART" id="SM00387">
    <property type="entry name" value="HATPase_c"/>
    <property type="match status" value="1"/>
</dbReference>
<dbReference type="Pfam" id="PF02518">
    <property type="entry name" value="HATPase_c"/>
    <property type="match status" value="1"/>
</dbReference>
<dbReference type="SMART" id="SM00091">
    <property type="entry name" value="PAS"/>
    <property type="match status" value="1"/>
</dbReference>
<keyword evidence="6" id="KW-0808">Transferase</keyword>
<feature type="transmembrane region" description="Helical" evidence="14">
    <location>
        <begin position="166"/>
        <end position="184"/>
    </location>
</feature>
<dbReference type="InterPro" id="IPR005467">
    <property type="entry name" value="His_kinase_dom"/>
</dbReference>
<dbReference type="GO" id="GO:0005886">
    <property type="term" value="C:plasma membrane"/>
    <property type="evidence" value="ECO:0007669"/>
    <property type="project" value="UniProtKB-SubCell"/>
</dbReference>
<dbReference type="InterPro" id="IPR033463">
    <property type="entry name" value="sCache_3"/>
</dbReference>
<keyword evidence="8" id="KW-0547">Nucleotide-binding</keyword>
<dbReference type="eggNOG" id="COG3290">
    <property type="taxonomic scope" value="Bacteria"/>
</dbReference>
<dbReference type="Pfam" id="PF17203">
    <property type="entry name" value="sCache_3_2"/>
    <property type="match status" value="1"/>
</dbReference>
<dbReference type="Proteomes" id="UP000030635">
    <property type="component" value="Chromosome"/>
</dbReference>
<dbReference type="GO" id="GO:0005524">
    <property type="term" value="F:ATP binding"/>
    <property type="evidence" value="ECO:0007669"/>
    <property type="project" value="UniProtKB-KW"/>
</dbReference>
<dbReference type="PROSITE" id="PS50109">
    <property type="entry name" value="HIS_KIN"/>
    <property type="match status" value="1"/>
</dbReference>
<comment type="catalytic activity">
    <reaction evidence="1">
        <text>ATP + protein L-histidine = ADP + protein N-phospho-L-histidine.</text>
        <dbReference type="EC" id="2.7.13.3"/>
    </reaction>
</comment>
<dbReference type="EC" id="2.7.13.3" evidence="3"/>
<dbReference type="EMBL" id="CP006905">
    <property type="protein sequence ID" value="AIY83145.1"/>
    <property type="molecule type" value="Genomic_DNA"/>
</dbReference>
<accession>A0A0A7FW16</accession>